<reference evidence="3 4" key="1">
    <citation type="submission" date="2024-02" db="EMBL/GenBank/DDBJ databases">
        <authorList>
            <person name="Chen Y."/>
            <person name="Shah S."/>
            <person name="Dougan E. K."/>
            <person name="Thang M."/>
            <person name="Chan C."/>
        </authorList>
    </citation>
    <scope>NUCLEOTIDE SEQUENCE [LARGE SCALE GENOMIC DNA]</scope>
</reference>
<sequence length="157" mass="17564">MTRASLRAERVPRGCWQILLLLSVAGGFTTSGSFLLRPLWPSPRNVRVACRAQESNGPRMYYPEDRGTAKGGAFWGRSTEEQWGEFASGEAGSFDKDDLVEGKYPGTEDWYCAQVMKYIGQGDWIVMWVDDMPDDSAKASVLKTDEMKHLKFTPVTG</sequence>
<keyword evidence="1" id="KW-0812">Transmembrane</keyword>
<name>A0ABP0QPX7_9DINO</name>
<gene>
    <name evidence="2" type="ORF">CCMP2556_LOCUS43366</name>
    <name evidence="3" type="ORF">CCMP2556_LOCUS43400</name>
</gene>
<accession>A0ABP0QPX7</accession>
<protein>
    <submittedName>
        <fullName evidence="3">Uncharacterized protein</fullName>
    </submittedName>
</protein>
<evidence type="ECO:0000313" key="4">
    <source>
        <dbReference type="Proteomes" id="UP001642484"/>
    </source>
</evidence>
<comment type="caution">
    <text evidence="3">The sequence shown here is derived from an EMBL/GenBank/DDBJ whole genome shotgun (WGS) entry which is preliminary data.</text>
</comment>
<keyword evidence="1" id="KW-1133">Transmembrane helix</keyword>
<dbReference type="Proteomes" id="UP001642484">
    <property type="component" value="Unassembled WGS sequence"/>
</dbReference>
<dbReference type="EMBL" id="CAXAMN010024818">
    <property type="protein sequence ID" value="CAK9090286.1"/>
    <property type="molecule type" value="Genomic_DNA"/>
</dbReference>
<evidence type="ECO:0000256" key="1">
    <source>
        <dbReference type="SAM" id="Phobius"/>
    </source>
</evidence>
<dbReference type="EMBL" id="CAXAMN010024807">
    <property type="protein sequence ID" value="CAK9090219.1"/>
    <property type="molecule type" value="Genomic_DNA"/>
</dbReference>
<evidence type="ECO:0000313" key="2">
    <source>
        <dbReference type="EMBL" id="CAK9090219.1"/>
    </source>
</evidence>
<proteinExistence type="predicted"/>
<organism evidence="3 4">
    <name type="scientific">Durusdinium trenchii</name>
    <dbReference type="NCBI Taxonomy" id="1381693"/>
    <lineage>
        <taxon>Eukaryota</taxon>
        <taxon>Sar</taxon>
        <taxon>Alveolata</taxon>
        <taxon>Dinophyceae</taxon>
        <taxon>Suessiales</taxon>
        <taxon>Symbiodiniaceae</taxon>
        <taxon>Durusdinium</taxon>
    </lineage>
</organism>
<keyword evidence="4" id="KW-1185">Reference proteome</keyword>
<evidence type="ECO:0000313" key="3">
    <source>
        <dbReference type="EMBL" id="CAK9090286.1"/>
    </source>
</evidence>
<feature type="transmembrane region" description="Helical" evidence="1">
    <location>
        <begin position="16"/>
        <end position="36"/>
    </location>
</feature>
<keyword evidence="1" id="KW-0472">Membrane</keyword>